<feature type="coiled-coil region" evidence="13">
    <location>
        <begin position="502"/>
        <end position="567"/>
    </location>
</feature>
<evidence type="ECO:0000259" key="15">
    <source>
        <dbReference type="Pfam" id="PF12780"/>
    </source>
</evidence>
<comment type="similarity">
    <text evidence="2">Belongs to the dynein heavy chain family.</text>
</comment>
<dbReference type="SUPFAM" id="SSF57997">
    <property type="entry name" value="Tropomyosin"/>
    <property type="match status" value="1"/>
</dbReference>
<dbReference type="Proteomes" id="UP000504606">
    <property type="component" value="Unplaced"/>
</dbReference>
<dbReference type="GO" id="GO:0051959">
    <property type="term" value="F:dynein light intermediate chain binding"/>
    <property type="evidence" value="ECO:0007669"/>
    <property type="project" value="InterPro"/>
</dbReference>
<proteinExistence type="inferred from homology"/>
<keyword evidence="9" id="KW-0969">Cilium</keyword>
<feature type="domain" description="Dynein heavy chain coiled coil stalk" evidence="14">
    <location>
        <begin position="276"/>
        <end position="598"/>
    </location>
</feature>
<evidence type="ECO:0000256" key="4">
    <source>
        <dbReference type="ARBA" id="ARBA00022701"/>
    </source>
</evidence>
<evidence type="ECO:0000256" key="3">
    <source>
        <dbReference type="ARBA" id="ARBA00022490"/>
    </source>
</evidence>
<keyword evidence="16" id="KW-1185">Reference proteome</keyword>
<dbReference type="GO" id="GO:0030286">
    <property type="term" value="C:dynein complex"/>
    <property type="evidence" value="ECO:0007669"/>
    <property type="project" value="UniProtKB-KW"/>
</dbReference>
<dbReference type="KEGG" id="foc:127750658"/>
<dbReference type="FunFam" id="1.20.920.20:FF:000001">
    <property type="entry name" value="dynein heavy chain 2, axonemal"/>
    <property type="match status" value="1"/>
</dbReference>
<dbReference type="Gene3D" id="3.40.50.300">
    <property type="entry name" value="P-loop containing nucleotide triphosphate hydrolases"/>
    <property type="match status" value="1"/>
</dbReference>
<name>A0A9C6XRS4_FRAOC</name>
<dbReference type="GO" id="GO:0005524">
    <property type="term" value="F:ATP binding"/>
    <property type="evidence" value="ECO:0007669"/>
    <property type="project" value="UniProtKB-KW"/>
</dbReference>
<dbReference type="SUPFAM" id="SSF52540">
    <property type="entry name" value="P-loop containing nucleoside triphosphate hydrolases"/>
    <property type="match status" value="1"/>
</dbReference>
<feature type="coiled-coil region" evidence="13">
    <location>
        <begin position="316"/>
        <end position="346"/>
    </location>
</feature>
<dbReference type="PANTHER" id="PTHR22878">
    <property type="entry name" value="DYNEIN HEAVY CHAIN 6, AXONEMAL-LIKE-RELATED"/>
    <property type="match status" value="1"/>
</dbReference>
<keyword evidence="11" id="KW-0206">Cytoskeleton</keyword>
<gene>
    <name evidence="17" type="primary">LOC127750658</name>
</gene>
<comment type="subcellular location">
    <subcellularLocation>
        <location evidence="1">Cytoplasm</location>
        <location evidence="1">Cytoskeleton</location>
        <location evidence="1">Cilium axoneme</location>
    </subcellularLocation>
</comment>
<dbReference type="RefSeq" id="XP_052128831.1">
    <property type="nucleotide sequence ID" value="XM_052272871.1"/>
</dbReference>
<dbReference type="GO" id="GO:0005874">
    <property type="term" value="C:microtubule"/>
    <property type="evidence" value="ECO:0007669"/>
    <property type="project" value="UniProtKB-KW"/>
</dbReference>
<dbReference type="GO" id="GO:0007018">
    <property type="term" value="P:microtubule-based movement"/>
    <property type="evidence" value="ECO:0007669"/>
    <property type="project" value="InterPro"/>
</dbReference>
<evidence type="ECO:0000256" key="5">
    <source>
        <dbReference type="ARBA" id="ARBA00022741"/>
    </source>
</evidence>
<evidence type="ECO:0000256" key="7">
    <source>
        <dbReference type="ARBA" id="ARBA00023017"/>
    </source>
</evidence>
<evidence type="ECO:0000259" key="14">
    <source>
        <dbReference type="Pfam" id="PF12777"/>
    </source>
</evidence>
<evidence type="ECO:0000256" key="6">
    <source>
        <dbReference type="ARBA" id="ARBA00022840"/>
    </source>
</evidence>
<dbReference type="GO" id="GO:0005930">
    <property type="term" value="C:axoneme"/>
    <property type="evidence" value="ECO:0007669"/>
    <property type="project" value="UniProtKB-SubCell"/>
</dbReference>
<accession>A0A9C6XRS4</accession>
<dbReference type="Pfam" id="PF12777">
    <property type="entry name" value="MT"/>
    <property type="match status" value="1"/>
</dbReference>
<dbReference type="GeneID" id="127750658"/>
<evidence type="ECO:0000313" key="17">
    <source>
        <dbReference type="RefSeq" id="XP_052128831.1"/>
    </source>
</evidence>
<dbReference type="PANTHER" id="PTHR22878:SF73">
    <property type="entry name" value="DYNEIN AXONEMAL HEAVY CHAIN 1"/>
    <property type="match status" value="1"/>
</dbReference>
<dbReference type="Gene3D" id="1.20.920.20">
    <property type="match status" value="1"/>
</dbReference>
<keyword evidence="3" id="KW-0963">Cytoplasm</keyword>
<evidence type="ECO:0000256" key="10">
    <source>
        <dbReference type="ARBA" id="ARBA00023175"/>
    </source>
</evidence>
<keyword evidence="6" id="KW-0067">ATP-binding</keyword>
<evidence type="ECO:0000256" key="11">
    <source>
        <dbReference type="ARBA" id="ARBA00023212"/>
    </source>
</evidence>
<dbReference type="FunFam" id="3.40.50.300:FF:002141">
    <property type="entry name" value="Dynein heavy chain"/>
    <property type="match status" value="1"/>
</dbReference>
<dbReference type="InterPro" id="IPR027417">
    <property type="entry name" value="P-loop_NTPase"/>
</dbReference>
<evidence type="ECO:0000256" key="9">
    <source>
        <dbReference type="ARBA" id="ARBA00023069"/>
    </source>
</evidence>
<reference evidence="17" key="1">
    <citation type="submission" date="2025-08" db="UniProtKB">
        <authorList>
            <consortium name="RefSeq"/>
        </authorList>
    </citation>
    <scope>IDENTIFICATION</scope>
    <source>
        <tissue evidence="17">Whole organism</tissue>
    </source>
</reference>
<dbReference type="AlphaFoldDB" id="A0A9C6XRS4"/>
<evidence type="ECO:0000256" key="12">
    <source>
        <dbReference type="ARBA" id="ARBA00023273"/>
    </source>
</evidence>
<keyword evidence="7" id="KW-0243">Dynein</keyword>
<dbReference type="Pfam" id="PF12780">
    <property type="entry name" value="AAA_8"/>
    <property type="match status" value="1"/>
</dbReference>
<evidence type="ECO:0000256" key="2">
    <source>
        <dbReference type="ARBA" id="ARBA00008887"/>
    </source>
</evidence>
<evidence type="ECO:0000313" key="16">
    <source>
        <dbReference type="Proteomes" id="UP000504606"/>
    </source>
</evidence>
<dbReference type="GO" id="GO:0045505">
    <property type="term" value="F:dynein intermediate chain binding"/>
    <property type="evidence" value="ECO:0007669"/>
    <property type="project" value="InterPro"/>
</dbReference>
<keyword evidence="4" id="KW-0493">Microtubule</keyword>
<evidence type="ECO:0000256" key="1">
    <source>
        <dbReference type="ARBA" id="ARBA00004430"/>
    </source>
</evidence>
<keyword evidence="12" id="KW-0966">Cell projection</keyword>
<keyword evidence="5" id="KW-0547">Nucleotide-binding</keyword>
<sequence>MRLVLFTDAVQHVCRIARILRQPQGNALLLGMGGSGRQSLTRLAAFALDLTCFQVVLSRAYGLPEWREDLKHLLLKAGLYMKETVFLFSDTQIKSESFLEDINSVLSSGDVPNIYEAEELDKIYQLMRGVVTEQGLQATRSNMFSAFQRTVKSNLHCIITMSPIGDVFRARLRMFPALVNCCTIDWFSTWPASALKSVATRFLSDIPGIEVSGAVRDGMVAVCQDMHTSVVTASEVFVRELSRHYYVTPTSYLELLTSYSELLVKKRAEMDQAILRLRKGLGKLQKTGEEVAELQQDLAAMRPALLKAQQETIVMLDKIAADTGRVERAKQEAEREEKTASEKSAVCAAIAQDAEDDLAEAMPALLEAEKSLKALNKNDISEVRALKKPPAGVVLVIEAICIAMGVAPNRVPGEKIGEKVNDFWTPGTALLVNPDHFLNSLVTYDKENMTEDIVKKLKPYIENPQFQPNFVVKVSKACGSLCVWTHAIYKFYFVYQNVRPKKEKLAEANRELDITKQALKATRDRMAEIMAGLEALQQELRVTEEEKAELEARAQLCEDRMDRARRLLGGVASEQGRWVSTVRELESGKEALLGDILVSAGQSSRDKRRPV</sequence>
<keyword evidence="10" id="KW-0505">Motor protein</keyword>
<dbReference type="InterPro" id="IPR024743">
    <property type="entry name" value="Dynein_HC_stalk"/>
</dbReference>
<dbReference type="InterPro" id="IPR024317">
    <property type="entry name" value="Dynein_heavy_chain_D4_dom"/>
</dbReference>
<organism evidence="16 17">
    <name type="scientific">Frankliniella occidentalis</name>
    <name type="common">Western flower thrips</name>
    <name type="synonym">Euthrips occidentalis</name>
    <dbReference type="NCBI Taxonomy" id="133901"/>
    <lineage>
        <taxon>Eukaryota</taxon>
        <taxon>Metazoa</taxon>
        <taxon>Ecdysozoa</taxon>
        <taxon>Arthropoda</taxon>
        <taxon>Hexapoda</taxon>
        <taxon>Insecta</taxon>
        <taxon>Pterygota</taxon>
        <taxon>Neoptera</taxon>
        <taxon>Paraneoptera</taxon>
        <taxon>Thysanoptera</taxon>
        <taxon>Terebrantia</taxon>
        <taxon>Thripoidea</taxon>
        <taxon>Thripidae</taxon>
        <taxon>Frankliniella</taxon>
    </lineage>
</organism>
<feature type="domain" description="Dynein heavy chain AAA module D4" evidence="15">
    <location>
        <begin position="1"/>
        <end position="262"/>
    </location>
</feature>
<dbReference type="InterPro" id="IPR026983">
    <property type="entry name" value="DHC"/>
</dbReference>
<evidence type="ECO:0000256" key="13">
    <source>
        <dbReference type="SAM" id="Coils"/>
    </source>
</evidence>
<protein>
    <submittedName>
        <fullName evidence="17">Dynein axonemal heavy chain 1-like</fullName>
    </submittedName>
</protein>
<dbReference type="OrthoDB" id="6767357at2759"/>
<evidence type="ECO:0000256" key="8">
    <source>
        <dbReference type="ARBA" id="ARBA00023054"/>
    </source>
</evidence>
<keyword evidence="8 13" id="KW-0175">Coiled coil</keyword>